<sequence length="358" mass="40637">MYFPILKGCLGEWIALENVPASVRSSVFPTIEIPPVESTFEEELGVVTGQKKSVAEHVRHFSKAMTKHLPQHWEFGLDAKRCFRDDKAHANMYQDLVASAWASRHLAVPVTGLGRSNTYQHAIQELLQTNGGKLVLRLSDQELLSPTATQRRIDMFAQTFGWRFDRLTVLIDLEQQMRLSLGPIPIAYESFAEVGANINDFAEVAIVMTSMNDRVTKELKPFQTADVAREDLAIWNQVRAIDSGVRLPQFGDYGVNSPMYAAVDFRMMTLCGKVRYSLNDRWVIFRGKKIEKDDNQFHRLAQMVTEHSEYFGTDTSWGDRQISDCATLRIGPGTLRNWVSYTLNHHLTNMPRLLANAA</sequence>
<dbReference type="Pfam" id="PF14350">
    <property type="entry name" value="Beta_protein"/>
    <property type="match status" value="1"/>
</dbReference>
<proteinExistence type="predicted"/>
<comment type="caution">
    <text evidence="1">The sequence shown here is derived from an EMBL/GenBank/DDBJ whole genome shotgun (WGS) entry which is preliminary data.</text>
</comment>
<protein>
    <submittedName>
        <fullName evidence="1">Beta family protein</fullName>
    </submittedName>
</protein>
<accession>A0ABP8MCG9</accession>
<dbReference type="InterPro" id="IPR025683">
    <property type="entry name" value="Protein_beta"/>
</dbReference>
<evidence type="ECO:0000313" key="1">
    <source>
        <dbReference type="EMBL" id="GAA4448031.1"/>
    </source>
</evidence>
<organism evidence="1 2">
    <name type="scientific">Novipirellula rosea</name>
    <dbReference type="NCBI Taxonomy" id="1031540"/>
    <lineage>
        <taxon>Bacteria</taxon>
        <taxon>Pseudomonadati</taxon>
        <taxon>Planctomycetota</taxon>
        <taxon>Planctomycetia</taxon>
        <taxon>Pirellulales</taxon>
        <taxon>Pirellulaceae</taxon>
        <taxon>Novipirellula</taxon>
    </lineage>
</organism>
<dbReference type="Proteomes" id="UP001500840">
    <property type="component" value="Unassembled WGS sequence"/>
</dbReference>
<reference evidence="2" key="1">
    <citation type="journal article" date="2019" name="Int. J. Syst. Evol. Microbiol.">
        <title>The Global Catalogue of Microorganisms (GCM) 10K type strain sequencing project: providing services to taxonomists for standard genome sequencing and annotation.</title>
        <authorList>
            <consortium name="The Broad Institute Genomics Platform"/>
            <consortium name="The Broad Institute Genome Sequencing Center for Infectious Disease"/>
            <person name="Wu L."/>
            <person name="Ma J."/>
        </authorList>
    </citation>
    <scope>NUCLEOTIDE SEQUENCE [LARGE SCALE GENOMIC DNA]</scope>
    <source>
        <strain evidence="2">JCM 17759</strain>
    </source>
</reference>
<gene>
    <name evidence="1" type="ORF">GCM10023156_10660</name>
</gene>
<evidence type="ECO:0000313" key="2">
    <source>
        <dbReference type="Proteomes" id="UP001500840"/>
    </source>
</evidence>
<keyword evidence="2" id="KW-1185">Reference proteome</keyword>
<dbReference type="RefSeq" id="WP_345320131.1">
    <property type="nucleotide sequence ID" value="NZ_BAABGA010000015.1"/>
</dbReference>
<dbReference type="EMBL" id="BAABGA010000015">
    <property type="protein sequence ID" value="GAA4448031.1"/>
    <property type="molecule type" value="Genomic_DNA"/>
</dbReference>
<name>A0ABP8MCG9_9BACT</name>